<protein>
    <submittedName>
        <fullName evidence="9">Hok/Gef family protein</fullName>
    </submittedName>
</protein>
<accession>A0ABY6JG35</accession>
<dbReference type="Pfam" id="PF01848">
    <property type="entry name" value="HOK_GEF"/>
    <property type="match status" value="1"/>
</dbReference>
<comment type="subcellular location">
    <subcellularLocation>
        <location evidence="1 8">Cell inner membrane</location>
        <topology evidence="1 8">Single-pass membrane protein</topology>
    </subcellularLocation>
</comment>
<evidence type="ECO:0000256" key="3">
    <source>
        <dbReference type="ARBA" id="ARBA00022519"/>
    </source>
</evidence>
<dbReference type="Proteomes" id="UP001156318">
    <property type="component" value="Chromosome"/>
</dbReference>
<dbReference type="EMBL" id="CP074352">
    <property type="protein sequence ID" value="UYU32582.1"/>
    <property type="molecule type" value="Genomic_DNA"/>
</dbReference>
<keyword evidence="6 8" id="KW-1133">Transmembrane helix</keyword>
<sequence>MRKRKLLPGLLTICITLLIFTWMVRDSLCELRFRQEKMELVAVLAYDAGR</sequence>
<feature type="transmembrane region" description="Helical" evidence="8">
    <location>
        <begin position="6"/>
        <end position="24"/>
    </location>
</feature>
<keyword evidence="2" id="KW-1003">Cell membrane</keyword>
<keyword evidence="7 8" id="KW-0472">Membrane</keyword>
<keyword evidence="4" id="KW-1277">Toxin-antitoxin system</keyword>
<reference evidence="9 10" key="1">
    <citation type="submission" date="2021-05" db="EMBL/GenBank/DDBJ databases">
        <title>Isolation, identification, and the growth promoting effects of Pantoea dispersa strain YSD J2 from the aboveground leaves of Cyperus esculentus L.Var. Sativus.</title>
        <authorList>
            <person name="Wang S."/>
            <person name="Tang X.M."/>
            <person name="Huang Y.N."/>
        </authorList>
    </citation>
    <scope>NUCLEOTIDE SEQUENCE [LARGE SCALE GENOMIC DNA]</scope>
    <source>
        <strain evidence="10">YSD YN2</strain>
    </source>
</reference>
<dbReference type="InterPro" id="IPR000021">
    <property type="entry name" value="Hok/gef_toxin"/>
</dbReference>
<dbReference type="RefSeq" id="WP_264385444.1">
    <property type="nucleotide sequence ID" value="NZ_CP074352.1"/>
</dbReference>
<evidence type="ECO:0000256" key="6">
    <source>
        <dbReference type="ARBA" id="ARBA00022989"/>
    </source>
</evidence>
<evidence type="ECO:0000313" key="10">
    <source>
        <dbReference type="Proteomes" id="UP001156318"/>
    </source>
</evidence>
<evidence type="ECO:0000256" key="8">
    <source>
        <dbReference type="RuleBase" id="RU221113"/>
    </source>
</evidence>
<evidence type="ECO:0000256" key="7">
    <source>
        <dbReference type="ARBA" id="ARBA00023136"/>
    </source>
</evidence>
<comment type="similarity">
    <text evidence="8">Belongs to the hok/gef family.</text>
</comment>
<keyword evidence="3" id="KW-0997">Cell inner membrane</keyword>
<keyword evidence="5 8" id="KW-0812">Transmembrane</keyword>
<name>A0ABY6JG35_9ENTR</name>
<evidence type="ECO:0000256" key="2">
    <source>
        <dbReference type="ARBA" id="ARBA00022475"/>
    </source>
</evidence>
<gene>
    <name evidence="9" type="ORF">KFZ77_03410</name>
</gene>
<evidence type="ECO:0000313" key="9">
    <source>
        <dbReference type="EMBL" id="UYU32582.1"/>
    </source>
</evidence>
<proteinExistence type="inferred from homology"/>
<evidence type="ECO:0000256" key="5">
    <source>
        <dbReference type="ARBA" id="ARBA00022692"/>
    </source>
</evidence>
<evidence type="ECO:0000256" key="4">
    <source>
        <dbReference type="ARBA" id="ARBA00022649"/>
    </source>
</evidence>
<keyword evidence="10" id="KW-1185">Reference proteome</keyword>
<organism evidence="9 10">
    <name type="scientific">Siccibacter colletis</name>
    <dbReference type="NCBI Taxonomy" id="1505757"/>
    <lineage>
        <taxon>Bacteria</taxon>
        <taxon>Pseudomonadati</taxon>
        <taxon>Pseudomonadota</taxon>
        <taxon>Gammaproteobacteria</taxon>
        <taxon>Enterobacterales</taxon>
        <taxon>Enterobacteriaceae</taxon>
        <taxon>Siccibacter</taxon>
    </lineage>
</organism>
<evidence type="ECO:0000256" key="1">
    <source>
        <dbReference type="ARBA" id="ARBA00004377"/>
    </source>
</evidence>
<dbReference type="PRINTS" id="PR00281">
    <property type="entry name" value="HOKGEFTOXIC"/>
</dbReference>